<dbReference type="GeneID" id="8238269"/>
<dbReference type="EMBL" id="DS235075">
    <property type="protein sequence ID" value="EEB11407.1"/>
    <property type="molecule type" value="Genomic_DNA"/>
</dbReference>
<evidence type="ECO:0000313" key="2">
    <source>
        <dbReference type="EnsemblMetazoa" id="PHUM114430-PA"/>
    </source>
</evidence>
<dbReference type="AlphaFoldDB" id="E0VDF1"/>
<protein>
    <submittedName>
        <fullName evidence="1 2">Uncharacterized protein</fullName>
    </submittedName>
</protein>
<dbReference type="EMBL" id="AAZO01001353">
    <property type="status" value="NOT_ANNOTATED_CDS"/>
    <property type="molecule type" value="Genomic_DNA"/>
</dbReference>
<dbReference type="RefSeq" id="XP_002424145.1">
    <property type="nucleotide sequence ID" value="XM_002424100.1"/>
</dbReference>
<keyword evidence="3" id="KW-1185">Reference proteome</keyword>
<proteinExistence type="predicted"/>
<dbReference type="InParanoid" id="E0VDF1"/>
<dbReference type="EnsemblMetazoa" id="PHUM114430-RA">
    <property type="protein sequence ID" value="PHUM114430-PA"/>
    <property type="gene ID" value="PHUM114430"/>
</dbReference>
<accession>E0VDF1</accession>
<organism>
    <name type="scientific">Pediculus humanus subsp. corporis</name>
    <name type="common">Body louse</name>
    <dbReference type="NCBI Taxonomy" id="121224"/>
    <lineage>
        <taxon>Eukaryota</taxon>
        <taxon>Metazoa</taxon>
        <taxon>Ecdysozoa</taxon>
        <taxon>Arthropoda</taxon>
        <taxon>Hexapoda</taxon>
        <taxon>Insecta</taxon>
        <taxon>Pterygota</taxon>
        <taxon>Neoptera</taxon>
        <taxon>Paraneoptera</taxon>
        <taxon>Psocodea</taxon>
        <taxon>Troctomorpha</taxon>
        <taxon>Phthiraptera</taxon>
        <taxon>Anoplura</taxon>
        <taxon>Pediculidae</taxon>
        <taxon>Pediculus</taxon>
    </lineage>
</organism>
<reference evidence="2" key="3">
    <citation type="submission" date="2020-05" db="UniProtKB">
        <authorList>
            <consortium name="EnsemblMetazoa"/>
        </authorList>
    </citation>
    <scope>IDENTIFICATION</scope>
    <source>
        <strain evidence="2">USDA</strain>
    </source>
</reference>
<evidence type="ECO:0000313" key="3">
    <source>
        <dbReference type="Proteomes" id="UP000009046"/>
    </source>
</evidence>
<dbReference type="VEuPathDB" id="VectorBase:PHUM114430"/>
<dbReference type="Proteomes" id="UP000009046">
    <property type="component" value="Unassembled WGS sequence"/>
</dbReference>
<dbReference type="HOGENOM" id="CLU_1751910_0_0_1"/>
<dbReference type="CTD" id="8238269"/>
<evidence type="ECO:0000313" key="1">
    <source>
        <dbReference type="EMBL" id="EEB11407.1"/>
    </source>
</evidence>
<dbReference type="KEGG" id="phu:Phum_PHUM114430"/>
<reference evidence="1" key="2">
    <citation type="submission" date="2007-04" db="EMBL/GenBank/DDBJ databases">
        <title>The genome of the human body louse.</title>
        <authorList>
            <consortium name="The Human Body Louse Genome Consortium"/>
            <person name="Kirkness E."/>
            <person name="Walenz B."/>
            <person name="Hass B."/>
            <person name="Bruggner R."/>
            <person name="Strausberg R."/>
        </authorList>
    </citation>
    <scope>NUCLEOTIDE SEQUENCE</scope>
    <source>
        <strain evidence="1">USDA</strain>
    </source>
</reference>
<gene>
    <name evidence="2" type="primary">8238269</name>
    <name evidence="1" type="ORF">Phum_PHUM114430</name>
</gene>
<reference evidence="1" key="1">
    <citation type="submission" date="2007-04" db="EMBL/GenBank/DDBJ databases">
        <title>Annotation of Pediculus humanus corporis strain USDA.</title>
        <authorList>
            <person name="Kirkness E."/>
            <person name="Hannick L."/>
            <person name="Hass B."/>
            <person name="Bruggner R."/>
            <person name="Lawson D."/>
            <person name="Bidwell S."/>
            <person name="Joardar V."/>
            <person name="Caler E."/>
            <person name="Walenz B."/>
            <person name="Inman J."/>
            <person name="Schobel S."/>
            <person name="Galinsky K."/>
            <person name="Amedeo P."/>
            <person name="Strausberg R."/>
        </authorList>
    </citation>
    <scope>NUCLEOTIDE SEQUENCE</scope>
    <source>
        <strain evidence="1">USDA</strain>
    </source>
</reference>
<sequence>MGNLVNRALGSGNKSKISATPSELVLLAVHNLQGESSTFNDITRFIAKMLGKDPADIEDNIRSALIRSIAHELITVSDGQYTLDVQKTDNVKSNNLNSIQSKFNNLRKFPIKKKKVKKPKNKKIVKESKITFNKAACKRKRNKSKSYFD</sequence>
<name>E0VDF1_PEDHC</name>